<feature type="compositionally biased region" description="Basic and acidic residues" evidence="1">
    <location>
        <begin position="407"/>
        <end position="418"/>
    </location>
</feature>
<accession>A0A2S6AWQ0</accession>
<evidence type="ECO:0008006" key="4">
    <source>
        <dbReference type="Google" id="ProtNLM"/>
    </source>
</evidence>
<dbReference type="Gene3D" id="1.20.1260.20">
    <property type="entry name" value="PPE superfamily"/>
    <property type="match status" value="1"/>
</dbReference>
<evidence type="ECO:0000313" key="2">
    <source>
        <dbReference type="EMBL" id="PPJ39676.1"/>
    </source>
</evidence>
<dbReference type="RefSeq" id="WP_104376201.1">
    <property type="nucleotide sequence ID" value="NZ_PSZC01000001.1"/>
</dbReference>
<feature type="compositionally biased region" description="Polar residues" evidence="1">
    <location>
        <begin position="282"/>
        <end position="303"/>
    </location>
</feature>
<sequence>MSYPNFGIPDFTLSGIGKRIGHGLTSLIAGEGIPNEKSPHAVQDMYNSFRVGVRSEVSKIGFEGAFRTPSVHSTDNFEQHDLQTLRSKVDKIDLKAVADLKGAWVTIGSQEATSLTNFQQAMTKATDESVWRGAAREAAAQAVTDYTTRASQVAKAAQLTANKLDELGTGLSPTKELVPHVPEHRSGISNVRHWIAGRGWRDDNTAYDNAYVEAKRVLSTVYAPVVHESDTGVPVIPKPNEQNPAGPGDQPPPASWPPGGNTPGPSGPVGTSDTNVPEPGEQNPNERPANSQDPNSTASQSSPAATGQANDAQGGAGQARTDPSSATTPSGLDPNSFGPHSSGSAVPGGTGGGLGGVNGTNGPNGHGSSLPGAVQPGVPVGAGGRAAAAAGRAGTNGMPGMGGAGRGKGDKEEERTKSVPDYLVNQENGDELTGIPALPKIAPPVIGE</sequence>
<dbReference type="Proteomes" id="UP000239874">
    <property type="component" value="Unassembled WGS sequence"/>
</dbReference>
<dbReference type="InterPro" id="IPR038332">
    <property type="entry name" value="PPE_sf"/>
</dbReference>
<evidence type="ECO:0000256" key="1">
    <source>
        <dbReference type="SAM" id="MobiDB-lite"/>
    </source>
</evidence>
<protein>
    <recommendedName>
        <fullName evidence="4">PPE family domain-containing protein</fullName>
    </recommendedName>
</protein>
<evidence type="ECO:0000313" key="3">
    <source>
        <dbReference type="Proteomes" id="UP000239874"/>
    </source>
</evidence>
<dbReference type="EMBL" id="PSZC01000001">
    <property type="protein sequence ID" value="PPJ39676.1"/>
    <property type="molecule type" value="Genomic_DNA"/>
</dbReference>
<feature type="compositionally biased region" description="Gly residues" evidence="1">
    <location>
        <begin position="346"/>
        <end position="365"/>
    </location>
</feature>
<dbReference type="AlphaFoldDB" id="A0A2S6AWQ0"/>
<feature type="compositionally biased region" description="Low complexity" evidence="1">
    <location>
        <begin position="304"/>
        <end position="313"/>
    </location>
</feature>
<comment type="caution">
    <text evidence="2">The sequence shown here is derived from an EMBL/GenBank/DDBJ whole genome shotgun (WGS) entry which is preliminary data.</text>
</comment>
<organism evidence="2 3">
    <name type="scientific">Nocardia nova</name>
    <dbReference type="NCBI Taxonomy" id="37330"/>
    <lineage>
        <taxon>Bacteria</taxon>
        <taxon>Bacillati</taxon>
        <taxon>Actinomycetota</taxon>
        <taxon>Actinomycetes</taxon>
        <taxon>Mycobacteriales</taxon>
        <taxon>Nocardiaceae</taxon>
        <taxon>Nocardia</taxon>
    </lineage>
</organism>
<feature type="region of interest" description="Disordered" evidence="1">
    <location>
        <begin position="230"/>
        <end position="448"/>
    </location>
</feature>
<proteinExistence type="predicted"/>
<reference evidence="2 3" key="1">
    <citation type="submission" date="2018-02" db="EMBL/GenBank/DDBJ databases">
        <title>8 Nocardia nova and 1 Nocardia cyriacigeorgica strain used for evolution to TMP-SMX.</title>
        <authorList>
            <person name="Mehta H."/>
            <person name="Weng J."/>
            <person name="Shamoo Y."/>
        </authorList>
    </citation>
    <scope>NUCLEOTIDE SEQUENCE [LARGE SCALE GENOMIC DNA]</scope>
    <source>
        <strain evidence="2 3">MDA3139</strain>
    </source>
</reference>
<feature type="compositionally biased region" description="Low complexity" evidence="1">
    <location>
        <begin position="366"/>
        <end position="396"/>
    </location>
</feature>
<dbReference type="OrthoDB" id="4571863at2"/>
<gene>
    <name evidence="2" type="ORF">C5E45_00475</name>
</gene>
<feature type="compositionally biased region" description="Gly residues" evidence="1">
    <location>
        <begin position="397"/>
        <end position="406"/>
    </location>
</feature>
<feature type="compositionally biased region" description="Polar residues" evidence="1">
    <location>
        <begin position="321"/>
        <end position="330"/>
    </location>
</feature>
<name>A0A2S6AWQ0_9NOCA</name>